<proteinExistence type="inferred from homology"/>
<dbReference type="PANTHER" id="PTHR10353">
    <property type="entry name" value="GLYCOSYL HYDROLASE"/>
    <property type="match status" value="1"/>
</dbReference>
<evidence type="ECO:0000256" key="8">
    <source>
        <dbReference type="ARBA" id="ARBA00023326"/>
    </source>
</evidence>
<dbReference type="GO" id="GO:0008422">
    <property type="term" value="F:beta-glucosidase activity"/>
    <property type="evidence" value="ECO:0007669"/>
    <property type="project" value="UniProtKB-EC"/>
</dbReference>
<evidence type="ECO:0000256" key="1">
    <source>
        <dbReference type="ARBA" id="ARBA00000448"/>
    </source>
</evidence>
<dbReference type="FunFam" id="3.20.20.80:FF:000004">
    <property type="entry name" value="Beta-glucosidase 6-phospho-beta-glucosidase"/>
    <property type="match status" value="1"/>
</dbReference>
<keyword evidence="5" id="KW-0136">Cellulose degradation</keyword>
<comment type="caution">
    <text evidence="12">The sequence shown here is derived from an EMBL/GenBank/DDBJ whole genome shotgun (WGS) entry which is preliminary data.</text>
</comment>
<feature type="binding site" evidence="10">
    <location>
        <position position="167"/>
    </location>
    <ligand>
        <name>substrate</name>
    </ligand>
</feature>
<evidence type="ECO:0000256" key="10">
    <source>
        <dbReference type="PIRSR" id="PIRSR617736-2"/>
    </source>
</evidence>
<keyword evidence="4 11" id="KW-0378">Hydrolase</keyword>
<feature type="active site" description="Proton donor" evidence="9">
    <location>
        <position position="168"/>
    </location>
</feature>
<dbReference type="PANTHER" id="PTHR10353:SF36">
    <property type="entry name" value="LP05116P"/>
    <property type="match status" value="1"/>
</dbReference>
<sequence length="458" mass="52943">MLLRKEDFGNDFIWGVATAAYQVEGACDIHLKGKSIWDVFVKQRRKIFQNQNGDVACDFYNRYAKDISLMADLNIKNYRFSIAWSRIFHEGTGNINSAGIDFYNRVIDFCLELNITPWVTLYHWDLPFELQKEGGWVNRNIVNWFEEYVACCVKYFGDRVTTWMVLNEPMVFTGAGYFLGVHAPGKKGLNNFLAATHHAALCQARGGAIIKSLQPRSNVGTTFSCSHIEPYRAIDKHILAAKKVDALLNRLFIEPLLGLGYPVKDLKLLQRIEKFIKQDDEKNLAFNMDFIGVQNYTREVVSHNNFMPFIKAKIIKANKRKVETTLMNWEVYPESIYNILKKYSSYRNMPPLMVTENGAAFNDVMINGKVHDPKRTQYLKDNIAQILRAKQEGVDVRGYFVWTFLDNFEWAEGYYPRFGLVHVDFETQKRTVKSSGNWYASFLKNVTTEMVSRFSKTG</sequence>
<keyword evidence="8" id="KW-0624">Polysaccharide degradation</keyword>
<feature type="binding site" evidence="10">
    <location>
        <position position="22"/>
    </location>
    <ligand>
        <name>substrate</name>
    </ligand>
</feature>
<dbReference type="GO" id="GO:0030245">
    <property type="term" value="P:cellulose catabolic process"/>
    <property type="evidence" value="ECO:0007669"/>
    <property type="project" value="UniProtKB-KW"/>
</dbReference>
<dbReference type="PRINTS" id="PR00131">
    <property type="entry name" value="GLHYDRLASE1"/>
</dbReference>
<dbReference type="RefSeq" id="WP_150415778.1">
    <property type="nucleotide sequence ID" value="NZ_VYQF01000004.1"/>
</dbReference>
<keyword evidence="13" id="KW-1185">Reference proteome</keyword>
<feature type="active site" description="Nucleophile" evidence="9">
    <location>
        <position position="356"/>
    </location>
</feature>
<dbReference type="Pfam" id="PF00232">
    <property type="entry name" value="Glyco_hydro_1"/>
    <property type="match status" value="1"/>
</dbReference>
<feature type="binding site" evidence="10">
    <location>
        <position position="123"/>
    </location>
    <ligand>
        <name>substrate</name>
    </ligand>
</feature>
<comment type="catalytic activity">
    <reaction evidence="1 11">
        <text>Hydrolysis of terminal, non-reducing beta-D-glucosyl residues with release of beta-D-glucose.</text>
        <dbReference type="EC" id="3.2.1.21"/>
    </reaction>
</comment>
<dbReference type="Gene3D" id="3.20.20.80">
    <property type="entry name" value="Glycosidases"/>
    <property type="match status" value="1"/>
</dbReference>
<evidence type="ECO:0000256" key="5">
    <source>
        <dbReference type="ARBA" id="ARBA00023001"/>
    </source>
</evidence>
<dbReference type="PROSITE" id="PS00653">
    <property type="entry name" value="GLYCOSYL_HYDROL_F1_2"/>
    <property type="match status" value="1"/>
</dbReference>
<gene>
    <name evidence="12" type="ORF">FW778_15845</name>
</gene>
<dbReference type="NCBIfam" id="TIGR03356">
    <property type="entry name" value="BGL"/>
    <property type="match status" value="1"/>
</dbReference>
<feature type="binding site" evidence="10">
    <location>
        <position position="402"/>
    </location>
    <ligand>
        <name>substrate</name>
    </ligand>
</feature>
<evidence type="ECO:0000256" key="4">
    <source>
        <dbReference type="ARBA" id="ARBA00022801"/>
    </source>
</evidence>
<dbReference type="InterPro" id="IPR033132">
    <property type="entry name" value="GH_1_N_CS"/>
</dbReference>
<dbReference type="Proteomes" id="UP000326903">
    <property type="component" value="Unassembled WGS sequence"/>
</dbReference>
<dbReference type="AlphaFoldDB" id="A0A5J5IFC1"/>
<evidence type="ECO:0000256" key="6">
    <source>
        <dbReference type="ARBA" id="ARBA00023277"/>
    </source>
</evidence>
<evidence type="ECO:0000313" key="12">
    <source>
        <dbReference type="EMBL" id="KAA9038218.1"/>
    </source>
</evidence>
<organism evidence="12 13">
    <name type="scientific">Ginsengibacter hankyongi</name>
    <dbReference type="NCBI Taxonomy" id="2607284"/>
    <lineage>
        <taxon>Bacteria</taxon>
        <taxon>Pseudomonadati</taxon>
        <taxon>Bacteroidota</taxon>
        <taxon>Chitinophagia</taxon>
        <taxon>Chitinophagales</taxon>
        <taxon>Chitinophagaceae</taxon>
        <taxon>Ginsengibacter</taxon>
    </lineage>
</organism>
<dbReference type="InterPro" id="IPR017736">
    <property type="entry name" value="Glyco_hydro_1_beta-glucosidase"/>
</dbReference>
<dbReference type="EC" id="3.2.1.21" evidence="3 11"/>
<protein>
    <recommendedName>
        <fullName evidence="3 11">Beta-glucosidase</fullName>
        <ecNumber evidence="3 11">3.2.1.21</ecNumber>
    </recommendedName>
</protein>
<feature type="binding site" evidence="10">
    <location>
        <position position="296"/>
    </location>
    <ligand>
        <name>substrate</name>
    </ligand>
</feature>
<dbReference type="InterPro" id="IPR017853">
    <property type="entry name" value="GH"/>
</dbReference>
<name>A0A5J5IFC1_9BACT</name>
<dbReference type="EMBL" id="VYQF01000004">
    <property type="protein sequence ID" value="KAA9038218.1"/>
    <property type="molecule type" value="Genomic_DNA"/>
</dbReference>
<evidence type="ECO:0000256" key="11">
    <source>
        <dbReference type="RuleBase" id="RU361175"/>
    </source>
</evidence>
<dbReference type="InterPro" id="IPR001360">
    <property type="entry name" value="Glyco_hydro_1"/>
</dbReference>
<accession>A0A5J5IFC1</accession>
<evidence type="ECO:0000256" key="3">
    <source>
        <dbReference type="ARBA" id="ARBA00012744"/>
    </source>
</evidence>
<evidence type="ECO:0000256" key="7">
    <source>
        <dbReference type="ARBA" id="ARBA00023295"/>
    </source>
</evidence>
<evidence type="ECO:0000256" key="2">
    <source>
        <dbReference type="ARBA" id="ARBA00010838"/>
    </source>
</evidence>
<keyword evidence="7 11" id="KW-0326">Glycosidase</keyword>
<keyword evidence="6" id="KW-0119">Carbohydrate metabolism</keyword>
<evidence type="ECO:0000256" key="9">
    <source>
        <dbReference type="PIRSR" id="PIRSR617736-1"/>
    </source>
</evidence>
<feature type="binding site" evidence="10">
    <location>
        <begin position="409"/>
        <end position="410"/>
    </location>
    <ligand>
        <name>substrate</name>
    </ligand>
</feature>
<reference evidence="12 13" key="1">
    <citation type="submission" date="2019-09" db="EMBL/GenBank/DDBJ databases">
        <title>Draft genome sequence of Ginsengibacter sp. BR5-29.</title>
        <authorList>
            <person name="Im W.-T."/>
        </authorList>
    </citation>
    <scope>NUCLEOTIDE SEQUENCE [LARGE SCALE GENOMIC DNA]</scope>
    <source>
        <strain evidence="12 13">BR5-29</strain>
    </source>
</reference>
<dbReference type="SUPFAM" id="SSF51445">
    <property type="entry name" value="(Trans)glycosidases"/>
    <property type="match status" value="1"/>
</dbReference>
<evidence type="ECO:0000313" key="13">
    <source>
        <dbReference type="Proteomes" id="UP000326903"/>
    </source>
</evidence>
<comment type="similarity">
    <text evidence="2 11">Belongs to the glycosyl hydrolase 1 family.</text>
</comment>